<feature type="region of interest" description="Disordered" evidence="17">
    <location>
        <begin position="316"/>
        <end position="336"/>
    </location>
</feature>
<dbReference type="PROSITE" id="PS50853">
    <property type="entry name" value="FN3"/>
    <property type="match status" value="5"/>
</dbReference>
<dbReference type="InterPro" id="IPR013783">
    <property type="entry name" value="Ig-like_fold"/>
</dbReference>
<dbReference type="InterPro" id="IPR003961">
    <property type="entry name" value="FN3_dom"/>
</dbReference>
<dbReference type="GO" id="GO:0004714">
    <property type="term" value="F:transmembrane receptor protein tyrosine kinase activity"/>
    <property type="evidence" value="ECO:0007669"/>
    <property type="project" value="UniProtKB-EC"/>
</dbReference>
<evidence type="ECO:0000256" key="6">
    <source>
        <dbReference type="ARBA" id="ARBA00022741"/>
    </source>
</evidence>
<feature type="domain" description="Fibronectin type-III" evidence="20">
    <location>
        <begin position="460"/>
        <end position="564"/>
    </location>
</feature>
<protein>
    <recommendedName>
        <fullName evidence="16">Tyrosine-protein kinase receptor</fullName>
        <ecNumber evidence="16">2.7.10.1</ecNumber>
    </recommendedName>
</protein>
<evidence type="ECO:0000256" key="15">
    <source>
        <dbReference type="PROSITE-ProRule" id="PRU10141"/>
    </source>
</evidence>
<dbReference type="SUPFAM" id="SSF56112">
    <property type="entry name" value="Protein kinase-like (PK-like)"/>
    <property type="match status" value="1"/>
</dbReference>
<evidence type="ECO:0000256" key="4">
    <source>
        <dbReference type="ARBA" id="ARBA00022692"/>
    </source>
</evidence>
<dbReference type="Proteomes" id="UP001209878">
    <property type="component" value="Unassembled WGS sequence"/>
</dbReference>
<comment type="subcellular location">
    <subcellularLocation>
        <location evidence="1">Membrane</location>
        <topology evidence="1">Single-pass membrane protein</topology>
    </subcellularLocation>
</comment>
<dbReference type="PROSITE" id="PS00109">
    <property type="entry name" value="PROTEIN_KINASE_TYR"/>
    <property type="match status" value="1"/>
</dbReference>
<evidence type="ECO:0000256" key="1">
    <source>
        <dbReference type="ARBA" id="ARBA00004167"/>
    </source>
</evidence>
<dbReference type="InterPro" id="IPR008266">
    <property type="entry name" value="Tyr_kinase_AS"/>
</dbReference>
<dbReference type="InterPro" id="IPR001245">
    <property type="entry name" value="Ser-Thr/Tyr_kinase_cat_dom"/>
</dbReference>
<keyword evidence="6 15" id="KW-0547">Nucleotide-binding</keyword>
<dbReference type="EC" id="2.7.10.1" evidence="16"/>
<dbReference type="Gene3D" id="2.120.10.30">
    <property type="entry name" value="TolB, C-terminal domain"/>
    <property type="match status" value="1"/>
</dbReference>
<dbReference type="PANTHER" id="PTHR24416">
    <property type="entry name" value="TYROSINE-PROTEIN KINASE RECEPTOR"/>
    <property type="match status" value="1"/>
</dbReference>
<dbReference type="PROSITE" id="PS00239">
    <property type="entry name" value="RECEPTOR_TYR_KIN_II"/>
    <property type="match status" value="1"/>
</dbReference>
<dbReference type="Gene3D" id="1.10.510.10">
    <property type="entry name" value="Transferase(Phosphotransferase) domain 1"/>
    <property type="match status" value="1"/>
</dbReference>
<dbReference type="Pfam" id="PF00041">
    <property type="entry name" value="fn3"/>
    <property type="match status" value="4"/>
</dbReference>
<evidence type="ECO:0000313" key="21">
    <source>
        <dbReference type="EMBL" id="KAK2186839.1"/>
    </source>
</evidence>
<evidence type="ECO:0000256" key="3">
    <source>
        <dbReference type="ARBA" id="ARBA00022679"/>
    </source>
</evidence>
<feature type="compositionally biased region" description="Polar residues" evidence="17">
    <location>
        <begin position="1453"/>
        <end position="1470"/>
    </location>
</feature>
<keyword evidence="11" id="KW-0829">Tyrosine-protein kinase</keyword>
<dbReference type="SUPFAM" id="SSF63825">
    <property type="entry name" value="YWTD domain"/>
    <property type="match status" value="1"/>
</dbReference>
<gene>
    <name evidence="21" type="ORF">NP493_187g02000</name>
</gene>
<evidence type="ECO:0000256" key="8">
    <source>
        <dbReference type="ARBA" id="ARBA00022840"/>
    </source>
</evidence>
<dbReference type="CDD" id="cd00063">
    <property type="entry name" value="FN3"/>
    <property type="match status" value="5"/>
</dbReference>
<dbReference type="PROSITE" id="PS00107">
    <property type="entry name" value="PROTEIN_KINASE_ATP"/>
    <property type="match status" value="1"/>
</dbReference>
<feature type="region of interest" description="Disordered" evidence="17">
    <location>
        <begin position="1379"/>
        <end position="1522"/>
    </location>
</feature>
<evidence type="ECO:0000259" key="19">
    <source>
        <dbReference type="PROSITE" id="PS50011"/>
    </source>
</evidence>
<dbReference type="PROSITE" id="PS50011">
    <property type="entry name" value="PROTEIN_KINASE_DOM"/>
    <property type="match status" value="1"/>
</dbReference>
<dbReference type="Pfam" id="PF07714">
    <property type="entry name" value="PK_Tyr_Ser-Thr"/>
    <property type="match status" value="1"/>
</dbReference>
<feature type="transmembrane region" description="Helical" evidence="18">
    <location>
        <begin position="884"/>
        <end position="907"/>
    </location>
</feature>
<dbReference type="GO" id="GO:0005524">
    <property type="term" value="F:ATP binding"/>
    <property type="evidence" value="ECO:0007669"/>
    <property type="project" value="UniProtKB-UniRule"/>
</dbReference>
<keyword evidence="3" id="KW-0808">Transferase</keyword>
<keyword evidence="10 18" id="KW-0472">Membrane</keyword>
<keyword evidence="9 18" id="KW-1133">Transmembrane helix</keyword>
<name>A0AAD9P279_RIDPI</name>
<dbReference type="GO" id="GO:0007169">
    <property type="term" value="P:cell surface receptor protein tyrosine kinase signaling pathway"/>
    <property type="evidence" value="ECO:0007669"/>
    <property type="project" value="InterPro"/>
</dbReference>
<dbReference type="InterPro" id="IPR017441">
    <property type="entry name" value="Protein_kinase_ATP_BS"/>
</dbReference>
<feature type="domain" description="Fibronectin type-III" evidence="20">
    <location>
        <begin position="780"/>
        <end position="871"/>
    </location>
</feature>
<dbReference type="InterPro" id="IPR002011">
    <property type="entry name" value="Tyr_kinase_rcpt_2_CS"/>
</dbReference>
<dbReference type="PANTHER" id="PTHR24416:SF527">
    <property type="entry name" value="PROTO-ONCOGENE TYROSINE-PROTEIN KINASE ROS"/>
    <property type="match status" value="1"/>
</dbReference>
<evidence type="ECO:0000256" key="16">
    <source>
        <dbReference type="RuleBase" id="RU000312"/>
    </source>
</evidence>
<evidence type="ECO:0000256" key="9">
    <source>
        <dbReference type="ARBA" id="ARBA00022989"/>
    </source>
</evidence>
<comment type="caution">
    <text evidence="21">The sequence shown here is derived from an EMBL/GenBank/DDBJ whole genome shotgun (WGS) entry which is preliminary data.</text>
</comment>
<organism evidence="21 22">
    <name type="scientific">Ridgeia piscesae</name>
    <name type="common">Tubeworm</name>
    <dbReference type="NCBI Taxonomy" id="27915"/>
    <lineage>
        <taxon>Eukaryota</taxon>
        <taxon>Metazoa</taxon>
        <taxon>Spiralia</taxon>
        <taxon>Lophotrochozoa</taxon>
        <taxon>Annelida</taxon>
        <taxon>Polychaeta</taxon>
        <taxon>Sedentaria</taxon>
        <taxon>Canalipalpata</taxon>
        <taxon>Sabellida</taxon>
        <taxon>Siboglinidae</taxon>
        <taxon>Ridgeia</taxon>
    </lineage>
</organism>
<feature type="domain" description="Fibronectin type-III" evidence="20">
    <location>
        <begin position="69"/>
        <end position="161"/>
    </location>
</feature>
<keyword evidence="12 16" id="KW-0675">Receptor</keyword>
<sequence>MRVISLQETNQPRLLITSVPPYTEVLLGLRACTRWGCSRPTEHTFRSPMAAPTRPVKLAVFVRHDHSLQADTLPVTSHLFIHIVLRWFPPTQPNGNIDSYEVYTAPSTGGPWSKVSVAGTVREYKINNVPPRRFYYFKVGACTPVSCGQVAGPVHANTSVENPEPNLLAMFDDRLNLVYPYFHGRKVVETAKVTSLTYVMPNSHSLFWIDEDNQLVQVNGLGKTKLLTLNGTGNSLSADWVGRALYWLEETSDKKNAIMKYDLYRNNGRPERVTSLVATPGMMVVAPLTSSLYWTSFEVDGSVTLLTAGLNGSHPQSVFDPPNLTKPSRRRHRRESCSCPPHLTITEVFTLDHSRKGVLELYVVDKLTGSVVAMDTDGCHCKRVVDTQSLHNTSLPPDSLVVDHQRVYWLNKTDHVVKSVDKFTGQNLVLETSGNISTLVAYSYMLQPEPEPACLILSTYPKRATLIKNSKSSISLRLLPWQPRPECRSISAPVVKYTLHYKMVVDGETTCLTQDTFDLDVTLSSLQPYSHYLVHVSVSNFYTDNWRTTHNALGPGVVFQTLPGVPSPVRNVTVRANTPTEVMVNWKSPERPNGPLTDIIYFIEWLTVNTDGSRSHDRVGVVVEWSEGASGDDQYNAHVKNLRASQLYHLKVLAYDKRMTGHSSSPTMSTLTYQYPGPIQLLDMSKTSVTVGWTSPSDDSVARHTIECTKVTEEPNWSPQNWIPEHTENDTTYNETFHDLQANTEYAFRVKVIYKSMQHFVWPLAMKFKFRTAADVPGQPVSPVVLRHDTRGVKEVSWKEPDNGGATILMYKLICRRVNGDNWTTVYNGSDTRWVIGGLEHGEVYVFRVAALNAIGWSTFSANSTTMASVAVTEVARSQDQLTIVLASIFAIILLLIIVAAVTFTIACRRYKQQKPVPFNLAHVLRQNPDLELATLRELPRVTLQQSNALYAINIVPTDEDIAALPHFHRDQLTLTKFLGSGAFGEVFEGIARNIITSTSGETKVAVKTLRKGATDQEKEEFLKEAVLMSNFIEEHILRLLGVCLDNDPQFIILELMEGGDLLSYLRASRPTPMFDAKLALPDMVNICVDVAQGCKYLEDMHFVHRDLAARNCLVSLRNGQRQVKIGDFGLARDIYKSDYYRKEGEGLLPVRWMSPESLVDGVFTTQSDVWAFAVMMWEVLTLGQQPYPARSNIEVLNFVRSGGRLDRPDNCPDDVYYLMLKCWQFVPEDRPSFKYILDQLQVFKDRCRLHDSDFTTQPASATGTVSRGPTMGTMERIKSFIVGGMDTDGVEKTNQPKMRLQDAVRRAITFDRKNAHGTRPHGEDAHGYLEPLVPPLDEQHKYLELLDTLVVHTAPPGESIVLANGCARLPTDVERRNRDDSLVVLKQNRESESPGSEGKSRKCRSPRLETGKHVSYTPLATSDIDSTAESDAEMSGDLCDDQKCDSSRGQKESSATNNIVVGADSSQMGGQVLPPTESDVPQTNAIGQGHSKCLTSVLDPGEDRTGAGGGSSVSEGDTWRS</sequence>
<dbReference type="GO" id="GO:0043235">
    <property type="term" value="C:receptor complex"/>
    <property type="evidence" value="ECO:0007669"/>
    <property type="project" value="TreeGrafter"/>
</dbReference>
<evidence type="ECO:0000256" key="18">
    <source>
        <dbReference type="SAM" id="Phobius"/>
    </source>
</evidence>
<evidence type="ECO:0000256" key="5">
    <source>
        <dbReference type="ARBA" id="ARBA00022737"/>
    </source>
</evidence>
<evidence type="ECO:0000256" key="10">
    <source>
        <dbReference type="ARBA" id="ARBA00023136"/>
    </source>
</evidence>
<dbReference type="SUPFAM" id="SSF49265">
    <property type="entry name" value="Fibronectin type III"/>
    <property type="match status" value="3"/>
</dbReference>
<keyword evidence="2 16" id="KW-0597">Phosphoprotein</keyword>
<dbReference type="GO" id="GO:0005886">
    <property type="term" value="C:plasma membrane"/>
    <property type="evidence" value="ECO:0007669"/>
    <property type="project" value="TreeGrafter"/>
</dbReference>
<dbReference type="CDD" id="cd05044">
    <property type="entry name" value="PTKc_c-ros"/>
    <property type="match status" value="1"/>
</dbReference>
<evidence type="ECO:0000259" key="20">
    <source>
        <dbReference type="PROSITE" id="PS50853"/>
    </source>
</evidence>
<feature type="binding site" evidence="15">
    <location>
        <position position="1008"/>
    </location>
    <ligand>
        <name>ATP</name>
        <dbReference type="ChEBI" id="CHEBI:30616"/>
    </ligand>
</feature>
<feature type="domain" description="Fibronectin type-III" evidence="20">
    <location>
        <begin position="677"/>
        <end position="775"/>
    </location>
</feature>
<dbReference type="SMART" id="SM00219">
    <property type="entry name" value="TyrKc"/>
    <property type="match status" value="1"/>
</dbReference>
<dbReference type="EMBL" id="JAODUO010000187">
    <property type="protein sequence ID" value="KAK2186839.1"/>
    <property type="molecule type" value="Genomic_DNA"/>
</dbReference>
<dbReference type="Gene3D" id="3.30.200.20">
    <property type="entry name" value="Phosphorylase Kinase, domain 1"/>
    <property type="match status" value="1"/>
</dbReference>
<dbReference type="PRINTS" id="PR00109">
    <property type="entry name" value="TYRKINASE"/>
</dbReference>
<feature type="domain" description="Fibronectin type-III" evidence="20">
    <location>
        <begin position="568"/>
        <end position="675"/>
    </location>
</feature>
<evidence type="ECO:0000256" key="11">
    <source>
        <dbReference type="ARBA" id="ARBA00023137"/>
    </source>
</evidence>
<dbReference type="InterPro" id="IPR020635">
    <property type="entry name" value="Tyr_kinase_cat_dom"/>
</dbReference>
<feature type="domain" description="Protein kinase" evidence="19">
    <location>
        <begin position="973"/>
        <end position="1244"/>
    </location>
</feature>
<evidence type="ECO:0000256" key="2">
    <source>
        <dbReference type="ARBA" id="ARBA00022553"/>
    </source>
</evidence>
<proteinExistence type="inferred from homology"/>
<evidence type="ECO:0000313" key="22">
    <source>
        <dbReference type="Proteomes" id="UP001209878"/>
    </source>
</evidence>
<reference evidence="21" key="1">
    <citation type="journal article" date="2023" name="Mol. Biol. Evol.">
        <title>Third-Generation Sequencing Reveals the Adaptive Role of the Epigenome in Three Deep-Sea Polychaetes.</title>
        <authorList>
            <person name="Perez M."/>
            <person name="Aroh O."/>
            <person name="Sun Y."/>
            <person name="Lan Y."/>
            <person name="Juniper S.K."/>
            <person name="Young C.R."/>
            <person name="Angers B."/>
            <person name="Qian P.Y."/>
        </authorList>
    </citation>
    <scope>NUCLEOTIDE SEQUENCE</scope>
    <source>
        <strain evidence="21">R07B-5</strain>
    </source>
</reference>
<dbReference type="Gene3D" id="2.60.40.10">
    <property type="entry name" value="Immunoglobulins"/>
    <property type="match status" value="4"/>
</dbReference>
<keyword evidence="13" id="KW-0325">Glycoprotein</keyword>
<keyword evidence="5" id="KW-0677">Repeat</keyword>
<feature type="compositionally biased region" description="Basic and acidic residues" evidence="17">
    <location>
        <begin position="1379"/>
        <end position="1393"/>
    </location>
</feature>
<feature type="compositionally biased region" description="Basic and acidic residues" evidence="17">
    <location>
        <begin position="1441"/>
        <end position="1452"/>
    </location>
</feature>
<dbReference type="InterPro" id="IPR000719">
    <property type="entry name" value="Prot_kinase_dom"/>
</dbReference>
<comment type="catalytic activity">
    <reaction evidence="14 16">
        <text>L-tyrosyl-[protein] + ATP = O-phospho-L-tyrosyl-[protein] + ADP + H(+)</text>
        <dbReference type="Rhea" id="RHEA:10596"/>
        <dbReference type="Rhea" id="RHEA-COMP:10136"/>
        <dbReference type="Rhea" id="RHEA-COMP:20101"/>
        <dbReference type="ChEBI" id="CHEBI:15378"/>
        <dbReference type="ChEBI" id="CHEBI:30616"/>
        <dbReference type="ChEBI" id="CHEBI:46858"/>
        <dbReference type="ChEBI" id="CHEBI:61978"/>
        <dbReference type="ChEBI" id="CHEBI:456216"/>
        <dbReference type="EC" id="2.7.10.1"/>
    </reaction>
</comment>
<comment type="similarity">
    <text evidence="16">Belongs to the protein kinase superfamily. Tyr protein kinase family. Insulin receptor subfamily.</text>
</comment>
<dbReference type="InterPro" id="IPR011009">
    <property type="entry name" value="Kinase-like_dom_sf"/>
</dbReference>
<dbReference type="InterPro" id="IPR036116">
    <property type="entry name" value="FN3_sf"/>
</dbReference>
<evidence type="ECO:0000256" key="14">
    <source>
        <dbReference type="ARBA" id="ARBA00051243"/>
    </source>
</evidence>
<keyword evidence="7" id="KW-0418">Kinase</keyword>
<evidence type="ECO:0000256" key="12">
    <source>
        <dbReference type="ARBA" id="ARBA00023170"/>
    </source>
</evidence>
<accession>A0AAD9P279</accession>
<keyword evidence="4 16" id="KW-0812">Transmembrane</keyword>
<keyword evidence="22" id="KW-1185">Reference proteome</keyword>
<dbReference type="GO" id="GO:0032006">
    <property type="term" value="P:regulation of TOR signaling"/>
    <property type="evidence" value="ECO:0007669"/>
    <property type="project" value="TreeGrafter"/>
</dbReference>
<keyword evidence="8 15" id="KW-0067">ATP-binding</keyword>
<evidence type="ECO:0000256" key="7">
    <source>
        <dbReference type="ARBA" id="ARBA00022777"/>
    </source>
</evidence>
<dbReference type="InterPro" id="IPR011042">
    <property type="entry name" value="6-blade_b-propeller_TolB-like"/>
</dbReference>
<dbReference type="FunFam" id="1.10.510.10:FF:000341">
    <property type="entry name" value="Tyrosine-protein kinase receptor"/>
    <property type="match status" value="1"/>
</dbReference>
<evidence type="ECO:0000256" key="17">
    <source>
        <dbReference type="SAM" id="MobiDB-lite"/>
    </source>
</evidence>
<dbReference type="InterPro" id="IPR050122">
    <property type="entry name" value="RTK"/>
</dbReference>
<dbReference type="SMART" id="SM00060">
    <property type="entry name" value="FN3"/>
    <property type="match status" value="5"/>
</dbReference>
<evidence type="ECO:0000256" key="13">
    <source>
        <dbReference type="ARBA" id="ARBA00023180"/>
    </source>
</evidence>